<organism evidence="7 8">
    <name type="scientific">Paralvinella palmiformis</name>
    <dbReference type="NCBI Taxonomy" id="53620"/>
    <lineage>
        <taxon>Eukaryota</taxon>
        <taxon>Metazoa</taxon>
        <taxon>Spiralia</taxon>
        <taxon>Lophotrochozoa</taxon>
        <taxon>Annelida</taxon>
        <taxon>Polychaeta</taxon>
        <taxon>Sedentaria</taxon>
        <taxon>Canalipalpata</taxon>
        <taxon>Terebellida</taxon>
        <taxon>Terebelliformia</taxon>
        <taxon>Alvinellidae</taxon>
        <taxon>Paralvinella</taxon>
    </lineage>
</organism>
<evidence type="ECO:0000259" key="6">
    <source>
        <dbReference type="PROSITE" id="PS50850"/>
    </source>
</evidence>
<feature type="transmembrane region" description="Helical" evidence="5">
    <location>
        <begin position="348"/>
        <end position="369"/>
    </location>
</feature>
<dbReference type="InterPro" id="IPR020846">
    <property type="entry name" value="MFS_dom"/>
</dbReference>
<evidence type="ECO:0000256" key="5">
    <source>
        <dbReference type="SAM" id="Phobius"/>
    </source>
</evidence>
<dbReference type="InterPro" id="IPR050549">
    <property type="entry name" value="MFS_Trehalose_Transporter"/>
</dbReference>
<dbReference type="PANTHER" id="PTHR48021">
    <property type="match status" value="1"/>
</dbReference>
<dbReference type="Proteomes" id="UP001208570">
    <property type="component" value="Unassembled WGS sequence"/>
</dbReference>
<evidence type="ECO:0000256" key="1">
    <source>
        <dbReference type="ARBA" id="ARBA00004141"/>
    </source>
</evidence>
<evidence type="ECO:0000256" key="3">
    <source>
        <dbReference type="ARBA" id="ARBA00022989"/>
    </source>
</evidence>
<proteinExistence type="predicted"/>
<keyword evidence="3 5" id="KW-1133">Transmembrane helix</keyword>
<feature type="transmembrane region" description="Helical" evidence="5">
    <location>
        <begin position="12"/>
        <end position="36"/>
    </location>
</feature>
<evidence type="ECO:0000256" key="2">
    <source>
        <dbReference type="ARBA" id="ARBA00022692"/>
    </source>
</evidence>
<evidence type="ECO:0000313" key="7">
    <source>
        <dbReference type="EMBL" id="KAK2146543.1"/>
    </source>
</evidence>
<dbReference type="InterPro" id="IPR003663">
    <property type="entry name" value="Sugar/inositol_transpt"/>
</dbReference>
<feature type="transmembrane region" description="Helical" evidence="5">
    <location>
        <begin position="381"/>
        <end position="404"/>
    </location>
</feature>
<comment type="subcellular location">
    <subcellularLocation>
        <location evidence="1">Membrane</location>
        <topology evidence="1">Multi-pass membrane protein</topology>
    </subcellularLocation>
</comment>
<keyword evidence="8" id="KW-1185">Reference proteome</keyword>
<reference evidence="7" key="1">
    <citation type="journal article" date="2023" name="Mol. Biol. Evol.">
        <title>Third-Generation Sequencing Reveals the Adaptive Role of the Epigenome in Three Deep-Sea Polychaetes.</title>
        <authorList>
            <person name="Perez M."/>
            <person name="Aroh O."/>
            <person name="Sun Y."/>
            <person name="Lan Y."/>
            <person name="Juniper S.K."/>
            <person name="Young C.R."/>
            <person name="Angers B."/>
            <person name="Qian P.Y."/>
        </authorList>
    </citation>
    <scope>NUCLEOTIDE SEQUENCE</scope>
    <source>
        <strain evidence="7">P08H-3</strain>
    </source>
</reference>
<evidence type="ECO:0000256" key="4">
    <source>
        <dbReference type="ARBA" id="ARBA00023136"/>
    </source>
</evidence>
<dbReference type="InterPro" id="IPR036259">
    <property type="entry name" value="MFS_trans_sf"/>
</dbReference>
<feature type="transmembrane region" description="Helical" evidence="5">
    <location>
        <begin position="309"/>
        <end position="328"/>
    </location>
</feature>
<dbReference type="PRINTS" id="PR00171">
    <property type="entry name" value="SUGRTRNSPORT"/>
</dbReference>
<dbReference type="PANTHER" id="PTHR48021:SF1">
    <property type="entry name" value="GH07001P-RELATED"/>
    <property type="match status" value="1"/>
</dbReference>
<dbReference type="EMBL" id="JAODUP010000601">
    <property type="protein sequence ID" value="KAK2146543.1"/>
    <property type="molecule type" value="Genomic_DNA"/>
</dbReference>
<gene>
    <name evidence="7" type="ORF">LSH36_601g01096</name>
</gene>
<dbReference type="GO" id="GO:0016020">
    <property type="term" value="C:membrane"/>
    <property type="evidence" value="ECO:0007669"/>
    <property type="project" value="UniProtKB-SubCell"/>
</dbReference>
<keyword evidence="2 5" id="KW-0812">Transmembrane</keyword>
<feature type="transmembrane region" description="Helical" evidence="5">
    <location>
        <begin position="282"/>
        <end position="303"/>
    </location>
</feature>
<feature type="domain" description="Major facilitator superfamily (MFS) profile" evidence="6">
    <location>
        <begin position="1"/>
        <end position="403"/>
    </location>
</feature>
<name>A0AAD9MWC7_9ANNE</name>
<dbReference type="PROSITE" id="PS50850">
    <property type="entry name" value="MFS"/>
    <property type="match status" value="1"/>
</dbReference>
<keyword evidence="4 5" id="KW-0472">Membrane</keyword>
<dbReference type="SUPFAM" id="SSF103473">
    <property type="entry name" value="MFS general substrate transporter"/>
    <property type="match status" value="1"/>
</dbReference>
<dbReference type="GO" id="GO:0022857">
    <property type="term" value="F:transmembrane transporter activity"/>
    <property type="evidence" value="ECO:0007669"/>
    <property type="project" value="InterPro"/>
</dbReference>
<comment type="caution">
    <text evidence="7">The sequence shown here is derived from an EMBL/GenBank/DDBJ whole genome shotgun (WGS) entry which is preliminary data.</text>
</comment>
<feature type="transmembrane region" description="Helical" evidence="5">
    <location>
        <begin position="124"/>
        <end position="145"/>
    </location>
</feature>
<sequence length="447" mass="48599">MLSAGVLTEDQASWFQCLLFAGAVVGGLAASSLIHLLGRKGSILMAGIPFLSGWLCLIVAKTHVPLYSGRFLVGMGYGMVEVVCPVYVAETVSDERLTTATMWLILGDTSGTLIQYGLGMCLTTGTLCAISTLPVVGMMIGMIFMPESPRWLIHTGQKLRALKSIQWLRMVSKNAAKNEFAEINANASCQSVCYSETFQEMPKVLRPLAACAGLFLFQQFSGITPLMFNAEWILKRASSGTVLGHPSFNCGQLSAVVLAATRVVMTVCGLPLVDRLGKRRLFVINGALMTASLSTFSFCLYFKHEEHDALAWVPLVSLMAFVSAYSVAWSSVPRSVISEISSQKVKGLASGIGATGAWLSCFVVTQQFLTWYRHMDLYGLFLLYGFFCLAGSLTPAALPGCFCYGKRNRETPRSIQVTDSGMNWQQLTITNTQIVLLISMGNQEQLG</sequence>
<evidence type="ECO:0000313" key="8">
    <source>
        <dbReference type="Proteomes" id="UP001208570"/>
    </source>
</evidence>
<dbReference type="Gene3D" id="1.20.1250.20">
    <property type="entry name" value="MFS general substrate transporter like domains"/>
    <property type="match status" value="1"/>
</dbReference>
<dbReference type="Pfam" id="PF00083">
    <property type="entry name" value="Sugar_tr"/>
    <property type="match status" value="1"/>
</dbReference>
<feature type="transmembrane region" description="Helical" evidence="5">
    <location>
        <begin position="43"/>
        <end position="60"/>
    </location>
</feature>
<dbReference type="AlphaFoldDB" id="A0AAD9MWC7"/>
<protein>
    <recommendedName>
        <fullName evidence="6">Major facilitator superfamily (MFS) profile domain-containing protein</fullName>
    </recommendedName>
</protein>
<accession>A0AAD9MWC7</accession>
<dbReference type="InterPro" id="IPR005828">
    <property type="entry name" value="MFS_sugar_transport-like"/>
</dbReference>